<dbReference type="InterPro" id="IPR052917">
    <property type="entry name" value="Stress-Dev_Protein"/>
</dbReference>
<evidence type="ECO:0000259" key="1">
    <source>
        <dbReference type="Pfam" id="PF16242"/>
    </source>
</evidence>
<dbReference type="Gene3D" id="2.30.110.10">
    <property type="entry name" value="Electron Transport, Fmn-binding Protein, Chain A"/>
    <property type="match status" value="1"/>
</dbReference>
<dbReference type="AlphaFoldDB" id="A0A4V2VU16"/>
<comment type="caution">
    <text evidence="2">The sequence shown here is derived from an EMBL/GenBank/DDBJ whole genome shotgun (WGS) entry which is preliminary data.</text>
</comment>
<keyword evidence="3" id="KW-1185">Reference proteome</keyword>
<reference evidence="2 3" key="1">
    <citation type="submission" date="2019-03" db="EMBL/GenBank/DDBJ databases">
        <title>Genomic Encyclopedia of Type Strains, Phase IV (KMG-IV): sequencing the most valuable type-strain genomes for metagenomic binning, comparative biology and taxonomic classification.</title>
        <authorList>
            <person name="Goeker M."/>
        </authorList>
    </citation>
    <scope>NUCLEOTIDE SEQUENCE [LARGE SCALE GENOMIC DNA]</scope>
    <source>
        <strain evidence="2 3">DSM 22362</strain>
    </source>
</reference>
<dbReference type="RefSeq" id="WP_132778331.1">
    <property type="nucleotide sequence ID" value="NZ_SMBZ01000035.1"/>
</dbReference>
<dbReference type="EMBL" id="SMBZ01000035">
    <property type="protein sequence ID" value="TCV10255.1"/>
    <property type="molecule type" value="Genomic_DNA"/>
</dbReference>
<dbReference type="Pfam" id="PF16242">
    <property type="entry name" value="Pyrid_ox_like"/>
    <property type="match status" value="1"/>
</dbReference>
<dbReference type="PANTHER" id="PTHR34818:SF1">
    <property type="entry name" value="PROTEIN BLI-3"/>
    <property type="match status" value="1"/>
</dbReference>
<dbReference type="InterPro" id="IPR012349">
    <property type="entry name" value="Split_barrel_FMN-bd"/>
</dbReference>
<evidence type="ECO:0000313" key="2">
    <source>
        <dbReference type="EMBL" id="TCV10255.1"/>
    </source>
</evidence>
<evidence type="ECO:0000313" key="3">
    <source>
        <dbReference type="Proteomes" id="UP000295197"/>
    </source>
</evidence>
<accession>A0A4V2VU16</accession>
<dbReference type="Proteomes" id="UP000295197">
    <property type="component" value="Unassembled WGS sequence"/>
</dbReference>
<dbReference type="InterPro" id="IPR038725">
    <property type="entry name" value="YdaG_split_barrel_FMN-bd"/>
</dbReference>
<feature type="domain" description="General stress protein FMN-binding split barrel" evidence="1">
    <location>
        <begin position="10"/>
        <end position="159"/>
    </location>
</feature>
<dbReference type="PANTHER" id="PTHR34818">
    <property type="entry name" value="PROTEIN BLI-3"/>
    <property type="match status" value="1"/>
</dbReference>
<sequence length="168" mass="19156">MSTENLSNQEAIEKLRELVDSIDVAMMISYPKEATYPYKTPMSRQEVDEDGNIWYLLSSESETCKNLEENHNVSLSFGDPGSYTYVSIDGIAAISRDQERIDKYWSKFVEVYFERGKEDPTIRVLKVTPLDAHYWDTKTNKLFTLLKVASAAVTGQKVDIGRQGDLNI</sequence>
<gene>
    <name evidence="2" type="ORF">EDC17_103523</name>
</gene>
<organism evidence="2 3">
    <name type="scientific">Sphingobacterium alimentarium</name>
    <dbReference type="NCBI Taxonomy" id="797292"/>
    <lineage>
        <taxon>Bacteria</taxon>
        <taxon>Pseudomonadati</taxon>
        <taxon>Bacteroidota</taxon>
        <taxon>Sphingobacteriia</taxon>
        <taxon>Sphingobacteriales</taxon>
        <taxon>Sphingobacteriaceae</taxon>
        <taxon>Sphingobacterium</taxon>
    </lineage>
</organism>
<protein>
    <submittedName>
        <fullName evidence="2">General stress protein 26</fullName>
    </submittedName>
</protein>
<name>A0A4V2VU16_9SPHI</name>
<proteinExistence type="predicted"/>
<dbReference type="OrthoDB" id="1432662at2"/>
<dbReference type="SUPFAM" id="SSF50475">
    <property type="entry name" value="FMN-binding split barrel"/>
    <property type="match status" value="1"/>
</dbReference>